<proteinExistence type="predicted"/>
<evidence type="ECO:0000313" key="2">
    <source>
        <dbReference type="Proteomes" id="UP000297716"/>
    </source>
</evidence>
<dbReference type="Proteomes" id="UP000297716">
    <property type="component" value="Unassembled WGS sequence"/>
</dbReference>
<accession>A0A4Z0ZG67</accession>
<comment type="caution">
    <text evidence="1">The sequence shown here is derived from an EMBL/GenBank/DDBJ whole genome shotgun (WGS) entry which is preliminary data.</text>
</comment>
<sequence>MPSPNQTIQARIQARNEVRIRQSRHRNGVYKVRGSLACVKCFHHYNAAESRRDNGLPLQVICTIHNLDDSCKRCKLQDDFGCESLPAMLHFDATRLDELLNWSFWLFGRKLQDPYNLDCLLHTHQLAFELLGNSSDTKISRAAYQTQVLQRKRLIQQSVQPIPSDPDWIVRASYDRATTLRVQPFDDGYVFWMLAVHVFMEELEELVVGEYDQTKWEERRQLLVNEDVLEFCEG</sequence>
<keyword evidence="2" id="KW-1185">Reference proteome</keyword>
<dbReference type="AlphaFoldDB" id="A0A4Z0ZG67"/>
<gene>
    <name evidence="1" type="ORF">E0Z10_g17</name>
</gene>
<evidence type="ECO:0000313" key="1">
    <source>
        <dbReference type="EMBL" id="TGJ88706.1"/>
    </source>
</evidence>
<reference evidence="1 2" key="1">
    <citation type="submission" date="2019-03" db="EMBL/GenBank/DDBJ databases">
        <title>Draft genome sequence of Xylaria hypoxylon DSM 108379, a ubiquitous saprotrophic-parasitic fungi on hardwood.</title>
        <authorList>
            <person name="Buettner E."/>
            <person name="Leonhardt S."/>
            <person name="Gebauer A.M."/>
            <person name="Liers C."/>
            <person name="Hofrichter M."/>
            <person name="Kellner H."/>
        </authorList>
    </citation>
    <scope>NUCLEOTIDE SEQUENCE [LARGE SCALE GENOMIC DNA]</scope>
    <source>
        <strain evidence="1 2">DSM 108379</strain>
    </source>
</reference>
<dbReference type="OrthoDB" id="4775845at2759"/>
<organism evidence="1 2">
    <name type="scientific">Xylaria hypoxylon</name>
    <dbReference type="NCBI Taxonomy" id="37992"/>
    <lineage>
        <taxon>Eukaryota</taxon>
        <taxon>Fungi</taxon>
        <taxon>Dikarya</taxon>
        <taxon>Ascomycota</taxon>
        <taxon>Pezizomycotina</taxon>
        <taxon>Sordariomycetes</taxon>
        <taxon>Xylariomycetidae</taxon>
        <taxon>Xylariales</taxon>
        <taxon>Xylariaceae</taxon>
        <taxon>Xylaria</taxon>
    </lineage>
</organism>
<protein>
    <submittedName>
        <fullName evidence="1">Uncharacterized protein</fullName>
    </submittedName>
</protein>
<dbReference type="EMBL" id="SKBN01000001">
    <property type="protein sequence ID" value="TGJ88706.1"/>
    <property type="molecule type" value="Genomic_DNA"/>
</dbReference>
<name>A0A4Z0ZG67_9PEZI</name>